<evidence type="ECO:0000256" key="2">
    <source>
        <dbReference type="ARBA" id="ARBA00022630"/>
    </source>
</evidence>
<dbReference type="GO" id="GO:0016646">
    <property type="term" value="F:oxidoreductase activity, acting on the CH-NH group of donors, NAD or NADP as acceptor"/>
    <property type="evidence" value="ECO:0007669"/>
    <property type="project" value="UniProtKB-ARBA"/>
</dbReference>
<evidence type="ECO:0000259" key="5">
    <source>
        <dbReference type="SMART" id="SM00903"/>
    </source>
</evidence>
<dbReference type="PANTHER" id="PTHR33798:SF5">
    <property type="entry name" value="FLAVIN REDUCTASE LIKE DOMAIN-CONTAINING PROTEIN"/>
    <property type="match status" value="1"/>
</dbReference>
<protein>
    <recommendedName>
        <fullName evidence="5">Flavin reductase like domain-containing protein</fullName>
    </recommendedName>
</protein>
<accession>A0A1J0A859</accession>
<dbReference type="PANTHER" id="PTHR33798">
    <property type="entry name" value="FLAVOPROTEIN OXYGENASE"/>
    <property type="match status" value="1"/>
</dbReference>
<dbReference type="SMART" id="SM00903">
    <property type="entry name" value="Flavin_Reduct"/>
    <property type="match status" value="1"/>
</dbReference>
<proteinExistence type="inferred from homology"/>
<comment type="similarity">
    <text evidence="4">Belongs to the flavoredoxin family.</text>
</comment>
<dbReference type="InterPro" id="IPR002563">
    <property type="entry name" value="Flavin_Rdtase-like_dom"/>
</dbReference>
<feature type="domain" description="Flavin reductase like" evidence="5">
    <location>
        <begin position="20"/>
        <end position="176"/>
    </location>
</feature>
<evidence type="ECO:0000256" key="4">
    <source>
        <dbReference type="ARBA" id="ARBA00038054"/>
    </source>
</evidence>
<dbReference type="OrthoDB" id="9794638at2"/>
<dbReference type="KEGG" id="vte:BHY08_10035"/>
<keyword evidence="3" id="KW-0288">FMN</keyword>
<dbReference type="STRING" id="519472.BHY08_10035"/>
<keyword evidence="7" id="KW-1185">Reference proteome</keyword>
<gene>
    <name evidence="6" type="ORF">BHY08_10035</name>
</gene>
<dbReference type="SUPFAM" id="SSF50475">
    <property type="entry name" value="FMN-binding split barrel"/>
    <property type="match status" value="1"/>
</dbReference>
<organism evidence="6 7">
    <name type="scientific">Vagococcus teuberi</name>
    <dbReference type="NCBI Taxonomy" id="519472"/>
    <lineage>
        <taxon>Bacteria</taxon>
        <taxon>Bacillati</taxon>
        <taxon>Bacillota</taxon>
        <taxon>Bacilli</taxon>
        <taxon>Lactobacillales</taxon>
        <taxon>Enterococcaceae</taxon>
        <taxon>Vagococcus</taxon>
    </lineage>
</organism>
<dbReference type="RefSeq" id="WP_071457726.1">
    <property type="nucleotide sequence ID" value="NZ_CP017267.1"/>
</dbReference>
<name>A0A1J0A859_9ENTE</name>
<dbReference type="InterPro" id="IPR012349">
    <property type="entry name" value="Split_barrel_FMN-bd"/>
</dbReference>
<dbReference type="Pfam" id="PF01613">
    <property type="entry name" value="Flavin_Reduct"/>
    <property type="match status" value="1"/>
</dbReference>
<reference evidence="6 7" key="1">
    <citation type="submission" date="2016-09" db="EMBL/GenBank/DDBJ databases">
        <title>Vagococcus teuberi sp. nov., isolated from the Malian artisanal sour milk fene.</title>
        <authorList>
            <person name="Wullschleger S."/>
            <person name="Seifert C."/>
            <person name="Baumgartner S."/>
            <person name="Lacroix C."/>
            <person name="Bonfoh B."/>
            <person name="Stevens M.J."/>
            <person name="Meile L."/>
        </authorList>
    </citation>
    <scope>NUCLEOTIDE SEQUENCE [LARGE SCALE GENOMIC DNA]</scope>
    <source>
        <strain evidence="6 7">DSM 21459</strain>
    </source>
</reference>
<dbReference type="Gene3D" id="2.30.110.10">
    <property type="entry name" value="Electron Transport, Fmn-binding Protein, Chain A"/>
    <property type="match status" value="1"/>
</dbReference>
<keyword evidence="2" id="KW-0285">Flavoprotein</keyword>
<sequence>MLSLNPNTMSERENYKMLIGSIIPRPVAVVTSLAKDGTLNIAPFSYFNIVTSNPPIISLSIQRQNGQMKDTAHHIVTSKEAVVHIAEESYIKDINQTATSFSSDESELSLTNFTLNQAKSISVPMLSELQIKMEVTLYQHIEIKDDHQVTADLLLLSVNYYHIDDTLYDHGRIDFKKLRPMSRLAGNDYAKIGEVITIERPV</sequence>
<comment type="cofactor">
    <cofactor evidence="1">
        <name>FMN</name>
        <dbReference type="ChEBI" id="CHEBI:58210"/>
    </cofactor>
</comment>
<evidence type="ECO:0000313" key="7">
    <source>
        <dbReference type="Proteomes" id="UP000191200"/>
    </source>
</evidence>
<dbReference type="EMBL" id="CP017267">
    <property type="protein sequence ID" value="APB32118.1"/>
    <property type="molecule type" value="Genomic_DNA"/>
</dbReference>
<dbReference type="AlphaFoldDB" id="A0A1J0A859"/>
<evidence type="ECO:0000256" key="1">
    <source>
        <dbReference type="ARBA" id="ARBA00001917"/>
    </source>
</evidence>
<dbReference type="Proteomes" id="UP000191200">
    <property type="component" value="Chromosome"/>
</dbReference>
<evidence type="ECO:0000313" key="6">
    <source>
        <dbReference type="EMBL" id="APB32118.1"/>
    </source>
</evidence>
<evidence type="ECO:0000256" key="3">
    <source>
        <dbReference type="ARBA" id="ARBA00022643"/>
    </source>
</evidence>
<dbReference type="GO" id="GO:0010181">
    <property type="term" value="F:FMN binding"/>
    <property type="evidence" value="ECO:0007669"/>
    <property type="project" value="InterPro"/>
</dbReference>